<dbReference type="eggNOG" id="KOG0619">
    <property type="taxonomic scope" value="Eukaryota"/>
</dbReference>
<dbReference type="EMBL" id="FN648419">
    <property type="protein sequence ID" value="CBJ31211.1"/>
    <property type="molecule type" value="Genomic_DNA"/>
</dbReference>
<organism evidence="4 5">
    <name type="scientific">Ectocarpus siliculosus</name>
    <name type="common">Brown alga</name>
    <name type="synonym">Conferva siliculosa</name>
    <dbReference type="NCBI Taxonomy" id="2880"/>
    <lineage>
        <taxon>Eukaryota</taxon>
        <taxon>Sar</taxon>
        <taxon>Stramenopiles</taxon>
        <taxon>Ochrophyta</taxon>
        <taxon>PX clade</taxon>
        <taxon>Phaeophyceae</taxon>
        <taxon>Ectocarpales</taxon>
        <taxon>Ectocarpaceae</taxon>
        <taxon>Ectocarpus</taxon>
    </lineage>
</organism>
<keyword evidence="2" id="KW-0732">Signal</keyword>
<dbReference type="STRING" id="2880.D7FSS0"/>
<reference evidence="4 5" key="1">
    <citation type="journal article" date="2010" name="Nature">
        <title>The Ectocarpus genome and the independent evolution of multicellularity in brown algae.</title>
        <authorList>
            <person name="Cock J.M."/>
            <person name="Sterck L."/>
            <person name="Rouze P."/>
            <person name="Scornet D."/>
            <person name="Allen A.E."/>
            <person name="Amoutzias G."/>
            <person name="Anthouard V."/>
            <person name="Artiguenave F."/>
            <person name="Aury J.M."/>
            <person name="Badger J.H."/>
            <person name="Beszteri B."/>
            <person name="Billiau K."/>
            <person name="Bonnet E."/>
            <person name="Bothwell J.H."/>
            <person name="Bowler C."/>
            <person name="Boyen C."/>
            <person name="Brownlee C."/>
            <person name="Carrano C.J."/>
            <person name="Charrier B."/>
            <person name="Cho G.Y."/>
            <person name="Coelho S.M."/>
            <person name="Collen J."/>
            <person name="Corre E."/>
            <person name="Da Silva C."/>
            <person name="Delage L."/>
            <person name="Delaroque N."/>
            <person name="Dittami S.M."/>
            <person name="Doulbeau S."/>
            <person name="Elias M."/>
            <person name="Farnham G."/>
            <person name="Gachon C.M."/>
            <person name="Gschloessl B."/>
            <person name="Heesch S."/>
            <person name="Jabbari K."/>
            <person name="Jubin C."/>
            <person name="Kawai H."/>
            <person name="Kimura K."/>
            <person name="Kloareg B."/>
            <person name="Kupper F.C."/>
            <person name="Lang D."/>
            <person name="Le Bail A."/>
            <person name="Leblanc C."/>
            <person name="Lerouge P."/>
            <person name="Lohr M."/>
            <person name="Lopez P.J."/>
            <person name="Martens C."/>
            <person name="Maumus F."/>
            <person name="Michel G."/>
            <person name="Miranda-Saavedra D."/>
            <person name="Morales J."/>
            <person name="Moreau H."/>
            <person name="Motomura T."/>
            <person name="Nagasato C."/>
            <person name="Napoli C.A."/>
            <person name="Nelson D.R."/>
            <person name="Nyvall-Collen P."/>
            <person name="Peters A.F."/>
            <person name="Pommier C."/>
            <person name="Potin P."/>
            <person name="Poulain J."/>
            <person name="Quesneville H."/>
            <person name="Read B."/>
            <person name="Rensing S.A."/>
            <person name="Ritter A."/>
            <person name="Rousvoal S."/>
            <person name="Samanta M."/>
            <person name="Samson G."/>
            <person name="Schroeder D.C."/>
            <person name="Segurens B."/>
            <person name="Strittmatter M."/>
            <person name="Tonon T."/>
            <person name="Tregear J.W."/>
            <person name="Valentin K."/>
            <person name="von Dassow P."/>
            <person name="Yamagishi T."/>
            <person name="Van de Peer Y."/>
            <person name="Wincker P."/>
        </authorList>
    </citation>
    <scope>NUCLEOTIDE SEQUENCE [LARGE SCALE GENOMIC DNA]</scope>
    <source>
        <strain evidence="5">Ec32 / CCAP1310/4</strain>
    </source>
</reference>
<evidence type="ECO:0000256" key="3">
    <source>
        <dbReference type="ARBA" id="ARBA00022737"/>
    </source>
</evidence>
<keyword evidence="1" id="KW-0433">Leucine-rich repeat</keyword>
<dbReference type="OrthoDB" id="546383at2759"/>
<dbReference type="Proteomes" id="UP000002630">
    <property type="component" value="Linkage Group LG14"/>
</dbReference>
<proteinExistence type="predicted"/>
<dbReference type="PROSITE" id="PS51450">
    <property type="entry name" value="LRR"/>
    <property type="match status" value="1"/>
</dbReference>
<dbReference type="InterPro" id="IPR003591">
    <property type="entry name" value="Leu-rich_rpt_typical-subtyp"/>
</dbReference>
<evidence type="ECO:0000313" key="4">
    <source>
        <dbReference type="EMBL" id="CBJ31211.1"/>
    </source>
</evidence>
<evidence type="ECO:0000256" key="2">
    <source>
        <dbReference type="ARBA" id="ARBA00022729"/>
    </source>
</evidence>
<evidence type="ECO:0000256" key="1">
    <source>
        <dbReference type="ARBA" id="ARBA00022614"/>
    </source>
</evidence>
<sequence>MILTLSFPCPSLGDDGACESDESCTPGTDGYICSTSKNSCFDPEYDLYGCEPGSTQIDLDNCGIGDEDLEDLRECFENVGRASVTYIAMNSNSLTELPGGENGLFAGFESLKTLGLVQNNIKTLYADSFEGLGGSLTSLYLYQNQLTTIPVGSFDNLAGLYRLALYDNDLAWIPAGVFRGLGELRQL</sequence>
<accession>D7FSS0</accession>
<dbReference type="GO" id="GO:0031012">
    <property type="term" value="C:extracellular matrix"/>
    <property type="evidence" value="ECO:0007669"/>
    <property type="project" value="TreeGrafter"/>
</dbReference>
<keyword evidence="3" id="KW-0677">Repeat</keyword>
<dbReference type="AlphaFoldDB" id="D7FSS0"/>
<feature type="non-terminal residue" evidence="4">
    <location>
        <position position="187"/>
    </location>
</feature>
<protein>
    <submittedName>
        <fullName evidence="4">Hypothetical leucine rich repeat protein (Partial)</fullName>
    </submittedName>
</protein>
<dbReference type="InParanoid" id="D7FSS0"/>
<dbReference type="SMART" id="SM00369">
    <property type="entry name" value="LRR_TYP"/>
    <property type="match status" value="3"/>
</dbReference>
<gene>
    <name evidence="4" type="ORF">Esi_0239_0042</name>
</gene>
<dbReference type="InterPro" id="IPR032675">
    <property type="entry name" value="LRR_dom_sf"/>
</dbReference>
<dbReference type="PANTHER" id="PTHR24373">
    <property type="entry name" value="SLIT RELATED LEUCINE-RICH REPEAT NEURONAL PROTEIN"/>
    <property type="match status" value="1"/>
</dbReference>
<dbReference type="PANTHER" id="PTHR24373:SF370">
    <property type="entry name" value="FISH-LIPS, ISOFORM E"/>
    <property type="match status" value="1"/>
</dbReference>
<dbReference type="Gene3D" id="3.80.10.10">
    <property type="entry name" value="Ribonuclease Inhibitor"/>
    <property type="match status" value="1"/>
</dbReference>
<dbReference type="SUPFAM" id="SSF52058">
    <property type="entry name" value="L domain-like"/>
    <property type="match status" value="1"/>
</dbReference>
<dbReference type="InterPro" id="IPR050328">
    <property type="entry name" value="Dev_Immune_Receptor"/>
</dbReference>
<evidence type="ECO:0000313" key="5">
    <source>
        <dbReference type="Proteomes" id="UP000002630"/>
    </source>
</evidence>
<keyword evidence="5" id="KW-1185">Reference proteome</keyword>
<dbReference type="InterPro" id="IPR001611">
    <property type="entry name" value="Leu-rich_rpt"/>
</dbReference>
<dbReference type="EMBL" id="FN649739">
    <property type="protein sequence ID" value="CBJ31211.1"/>
    <property type="molecule type" value="Genomic_DNA"/>
</dbReference>
<dbReference type="Pfam" id="PF13855">
    <property type="entry name" value="LRR_8"/>
    <property type="match status" value="1"/>
</dbReference>
<name>D7FSS0_ECTSI</name>
<dbReference type="GO" id="GO:0005615">
    <property type="term" value="C:extracellular space"/>
    <property type="evidence" value="ECO:0007669"/>
    <property type="project" value="TreeGrafter"/>
</dbReference>